<dbReference type="Proteomes" id="UP000631300">
    <property type="component" value="Unassembled WGS sequence"/>
</dbReference>
<evidence type="ECO:0000313" key="1">
    <source>
        <dbReference type="EMBL" id="GGW79735.1"/>
    </source>
</evidence>
<reference evidence="1" key="2">
    <citation type="submission" date="2020-09" db="EMBL/GenBank/DDBJ databases">
        <authorList>
            <person name="Sun Q."/>
            <person name="Kim S."/>
        </authorList>
    </citation>
    <scope>NUCLEOTIDE SEQUENCE</scope>
    <source>
        <strain evidence="1">KCTC 22164</strain>
    </source>
</reference>
<reference evidence="1" key="1">
    <citation type="journal article" date="2014" name="Int. J. Syst. Evol. Microbiol.">
        <title>Complete genome sequence of Corynebacterium casei LMG S-19264T (=DSM 44701T), isolated from a smear-ripened cheese.</title>
        <authorList>
            <consortium name="US DOE Joint Genome Institute (JGI-PGF)"/>
            <person name="Walter F."/>
            <person name="Albersmeier A."/>
            <person name="Kalinowski J."/>
            <person name="Ruckert C."/>
        </authorList>
    </citation>
    <scope>NUCLEOTIDE SEQUENCE</scope>
    <source>
        <strain evidence="1">KCTC 22164</strain>
    </source>
</reference>
<sequence length="184" mass="21334">MATEWIDIVDTTIKIGLGAIITALASFSTTKFQNSKAVEKESKQIKREMLLVAVEKSDEYIQFLSEYFSRLAGLVDSLPKANSEPDFWQEAEDWVKEIEEKVLNARENVYIAQSRLQLLGFTEVTTILYSIRQLEVSIRQFYPNIKEQKKLPTSEFLDNWANQFSNRKNAFQQQVSNEFHTHCV</sequence>
<dbReference type="AlphaFoldDB" id="A0A918MX48"/>
<protein>
    <submittedName>
        <fullName evidence="1">Uncharacterized protein</fullName>
    </submittedName>
</protein>
<gene>
    <name evidence="1" type="ORF">GCM10007391_10680</name>
</gene>
<name>A0A918MX48_9ALTE</name>
<accession>A0A918MX48</accession>
<proteinExistence type="predicted"/>
<comment type="caution">
    <text evidence="1">The sequence shown here is derived from an EMBL/GenBank/DDBJ whole genome shotgun (WGS) entry which is preliminary data.</text>
</comment>
<organism evidence="1 2">
    <name type="scientific">Alteromonas halophila</name>
    <dbReference type="NCBI Taxonomy" id="516698"/>
    <lineage>
        <taxon>Bacteria</taxon>
        <taxon>Pseudomonadati</taxon>
        <taxon>Pseudomonadota</taxon>
        <taxon>Gammaproteobacteria</taxon>
        <taxon>Alteromonadales</taxon>
        <taxon>Alteromonadaceae</taxon>
        <taxon>Alteromonas/Salinimonas group</taxon>
        <taxon>Alteromonas</taxon>
    </lineage>
</organism>
<dbReference type="EMBL" id="BMXP01000002">
    <property type="protein sequence ID" value="GGW79735.1"/>
    <property type="molecule type" value="Genomic_DNA"/>
</dbReference>
<evidence type="ECO:0000313" key="2">
    <source>
        <dbReference type="Proteomes" id="UP000631300"/>
    </source>
</evidence>
<keyword evidence="2" id="KW-1185">Reference proteome</keyword>
<dbReference type="RefSeq" id="WP_189404135.1">
    <property type="nucleotide sequence ID" value="NZ_BMXP01000002.1"/>
</dbReference>